<evidence type="ECO:0000256" key="4">
    <source>
        <dbReference type="ARBA" id="ARBA00022833"/>
    </source>
</evidence>
<gene>
    <name evidence="6" type="ORF">OXX778_LOCUS17344</name>
</gene>
<proteinExistence type="predicted"/>
<evidence type="ECO:0000256" key="3">
    <source>
        <dbReference type="ARBA" id="ARBA00022771"/>
    </source>
</evidence>
<dbReference type="AlphaFoldDB" id="A0A814I485"/>
<name>A0A814I485_9BILA</name>
<evidence type="ECO:0000256" key="1">
    <source>
        <dbReference type="ARBA" id="ARBA00004123"/>
    </source>
</evidence>
<dbReference type="OrthoDB" id="1607513at2759"/>
<dbReference type="Proteomes" id="UP000663879">
    <property type="component" value="Unassembled WGS sequence"/>
</dbReference>
<evidence type="ECO:0000256" key="2">
    <source>
        <dbReference type="ARBA" id="ARBA00022723"/>
    </source>
</evidence>
<keyword evidence="2" id="KW-0479">Metal-binding</keyword>
<dbReference type="GO" id="GO:0008270">
    <property type="term" value="F:zinc ion binding"/>
    <property type="evidence" value="ECO:0007669"/>
    <property type="project" value="UniProtKB-KW"/>
</dbReference>
<protein>
    <recommendedName>
        <fullName evidence="8">HAT C-terminal dimerisation domain-containing protein</fullName>
    </recommendedName>
</protein>
<evidence type="ECO:0000313" key="7">
    <source>
        <dbReference type="Proteomes" id="UP000663879"/>
    </source>
</evidence>
<keyword evidence="3" id="KW-0863">Zinc-finger</keyword>
<evidence type="ECO:0000313" key="6">
    <source>
        <dbReference type="EMBL" id="CAF1020260.1"/>
    </source>
</evidence>
<dbReference type="GO" id="GO:0005634">
    <property type="term" value="C:nucleus"/>
    <property type="evidence" value="ECO:0007669"/>
    <property type="project" value="UniProtKB-SubCell"/>
</dbReference>
<comment type="subcellular location">
    <subcellularLocation>
        <location evidence="1">Nucleus</location>
    </subcellularLocation>
</comment>
<comment type="caution">
    <text evidence="6">The sequence shown here is derived from an EMBL/GenBank/DDBJ whole genome shotgun (WGS) entry which is preliminary data.</text>
</comment>
<dbReference type="SUPFAM" id="SSF53098">
    <property type="entry name" value="Ribonuclease H-like"/>
    <property type="match status" value="1"/>
</dbReference>
<evidence type="ECO:0008006" key="8">
    <source>
        <dbReference type="Google" id="ProtNLM"/>
    </source>
</evidence>
<keyword evidence="7" id="KW-1185">Reference proteome</keyword>
<keyword evidence="4" id="KW-0862">Zinc</keyword>
<accession>A0A814I485</accession>
<dbReference type="EMBL" id="CAJNOC010004396">
    <property type="protein sequence ID" value="CAF1020260.1"/>
    <property type="molecule type" value="Genomic_DNA"/>
</dbReference>
<dbReference type="InterPro" id="IPR052035">
    <property type="entry name" value="ZnF_BED_domain_contain"/>
</dbReference>
<evidence type="ECO:0000256" key="5">
    <source>
        <dbReference type="ARBA" id="ARBA00023242"/>
    </source>
</evidence>
<dbReference type="InterPro" id="IPR012337">
    <property type="entry name" value="RNaseH-like_sf"/>
</dbReference>
<keyword evidence="5" id="KW-0539">Nucleus</keyword>
<dbReference type="PANTHER" id="PTHR46481:SF10">
    <property type="entry name" value="ZINC FINGER BED DOMAIN-CONTAINING PROTEIN 39"/>
    <property type="match status" value="1"/>
</dbReference>
<dbReference type="PANTHER" id="PTHR46481">
    <property type="entry name" value="ZINC FINGER BED DOMAIN-CONTAINING PROTEIN 4"/>
    <property type="match status" value="1"/>
</dbReference>
<reference evidence="6" key="1">
    <citation type="submission" date="2021-02" db="EMBL/GenBank/DDBJ databases">
        <authorList>
            <person name="Nowell W R."/>
        </authorList>
    </citation>
    <scope>NUCLEOTIDE SEQUENCE</scope>
    <source>
        <strain evidence="6">Ploen Becks lab</strain>
    </source>
</reference>
<sequence length="183" mass="21934">MYQVQNIDIVHIRCFAHILHLITSCFLHDENTRWNSTYDIIRVALKIKKSLNDLTSKPEHELVHLSLTTEEWNIIENFKEILELFRKATLDLSSQNLSISHLYPKMDHLDKHLKKMVNKRVFNIYSSAFQKMSVQSERYFSIRGLIVTKLRKRLLPEKVNKLMVLWWCGRYLENNKKQTDYQV</sequence>
<organism evidence="6 7">
    <name type="scientific">Brachionus calyciflorus</name>
    <dbReference type="NCBI Taxonomy" id="104777"/>
    <lineage>
        <taxon>Eukaryota</taxon>
        <taxon>Metazoa</taxon>
        <taxon>Spiralia</taxon>
        <taxon>Gnathifera</taxon>
        <taxon>Rotifera</taxon>
        <taxon>Eurotatoria</taxon>
        <taxon>Monogononta</taxon>
        <taxon>Pseudotrocha</taxon>
        <taxon>Ploima</taxon>
        <taxon>Brachionidae</taxon>
        <taxon>Brachionus</taxon>
    </lineage>
</organism>